<dbReference type="EMBL" id="SGUG01000066">
    <property type="protein sequence ID" value="MDG0865333.1"/>
    <property type="molecule type" value="Genomic_DNA"/>
</dbReference>
<evidence type="ECO:0000313" key="2">
    <source>
        <dbReference type="Proteomes" id="UP001152766"/>
    </source>
</evidence>
<dbReference type="GO" id="GO:0018169">
    <property type="term" value="F:ribosomal S6-glutamic acid ligase activity"/>
    <property type="evidence" value="ECO:0007669"/>
    <property type="project" value="TreeGrafter"/>
</dbReference>
<name>A0A9X4RAB7_9BURK</name>
<dbReference type="Gene3D" id="3.30.470.20">
    <property type="entry name" value="ATP-grasp fold, B domain"/>
    <property type="match status" value="1"/>
</dbReference>
<keyword evidence="2" id="KW-1185">Reference proteome</keyword>
<accession>A0A9X4RAB7</accession>
<dbReference type="RefSeq" id="WP_268153661.1">
    <property type="nucleotide sequence ID" value="NZ_JAPPUW010000026.1"/>
</dbReference>
<dbReference type="SUPFAM" id="SSF56059">
    <property type="entry name" value="Glutathione synthetase ATP-binding domain-like"/>
    <property type="match status" value="1"/>
</dbReference>
<dbReference type="PANTHER" id="PTHR21621">
    <property type="entry name" value="RIBOSOMAL PROTEIN S6 MODIFICATION PROTEIN"/>
    <property type="match status" value="1"/>
</dbReference>
<proteinExistence type="predicted"/>
<organism evidence="1 2">
    <name type="scientific">Pelomonas aquatica</name>
    <dbReference type="NCBI Taxonomy" id="431058"/>
    <lineage>
        <taxon>Bacteria</taxon>
        <taxon>Pseudomonadati</taxon>
        <taxon>Pseudomonadota</taxon>
        <taxon>Betaproteobacteria</taxon>
        <taxon>Burkholderiales</taxon>
        <taxon>Sphaerotilaceae</taxon>
        <taxon>Roseateles</taxon>
    </lineage>
</organism>
<evidence type="ECO:0008006" key="3">
    <source>
        <dbReference type="Google" id="ProtNLM"/>
    </source>
</evidence>
<sequence>MRHRFLIAAPAHDIHAKLVAEKLVDSGKAVDVVDFGNFPERSFIDQNISDESDTVALRELGVVIDDATVDVVWWRAYYGFQPSLQSVHHDDREMVARENQVYSRYFPYHVARRALWINSPQAELESCNKLLQLRIARDCGMSVPTTVVTNDSAVARRFVEDAERAGKRTIYKSLIPPETRFFESLPAGAMGGLTTFVDEGSIVDQDIFKKSPGIFQHVVDSQYELRIFVIGAAFVAIAHNFRDLPDWKIDSRIVLGRNRHTKYHPIPQHFKSRCMEFMTRMGLSMGSFDVMVDRTGRYVFLEVNPQGAWLWMEDVCDEIRILDPFCSFLCGNEVSDRSFIRA</sequence>
<evidence type="ECO:0000313" key="1">
    <source>
        <dbReference type="EMBL" id="MDG0865333.1"/>
    </source>
</evidence>
<reference evidence="1" key="1">
    <citation type="submission" date="2019-02" db="EMBL/GenBank/DDBJ databases">
        <title>Draft genome of the type strain Pelomonas aquatica CCUG 52575T.</title>
        <authorList>
            <person name="Gomila M."/>
            <person name="Lalucat J."/>
        </authorList>
    </citation>
    <scope>NUCLEOTIDE SEQUENCE</scope>
    <source>
        <strain evidence="1">CCUG 52575</strain>
    </source>
</reference>
<protein>
    <recommendedName>
        <fullName evidence="3">ATP-grasp domain-containing protein</fullName>
    </recommendedName>
</protein>
<dbReference type="PANTHER" id="PTHR21621:SF0">
    <property type="entry name" value="BETA-CITRYLGLUTAMATE SYNTHASE B-RELATED"/>
    <property type="match status" value="1"/>
</dbReference>
<comment type="caution">
    <text evidence="1">The sequence shown here is derived from an EMBL/GenBank/DDBJ whole genome shotgun (WGS) entry which is preliminary data.</text>
</comment>
<dbReference type="GO" id="GO:0009432">
    <property type="term" value="P:SOS response"/>
    <property type="evidence" value="ECO:0007669"/>
    <property type="project" value="TreeGrafter"/>
</dbReference>
<dbReference type="AlphaFoldDB" id="A0A9X4RAB7"/>
<dbReference type="Proteomes" id="UP001152766">
    <property type="component" value="Unassembled WGS sequence"/>
</dbReference>
<dbReference type="GO" id="GO:0005737">
    <property type="term" value="C:cytoplasm"/>
    <property type="evidence" value="ECO:0007669"/>
    <property type="project" value="TreeGrafter"/>
</dbReference>
<gene>
    <name evidence="1" type="ORF">EXJ73_22995</name>
</gene>